<dbReference type="Proteomes" id="UP000239250">
    <property type="component" value="Chromosome"/>
</dbReference>
<reference evidence="2" key="1">
    <citation type="submission" date="2018-02" db="EMBL/GenBank/DDBJ databases">
        <title>Firefly genomes illuminate parallel origins of bioluminescence in beetles.</title>
        <authorList>
            <person name="Fallon T.R."/>
            <person name="Lower S.E.S."/>
            <person name="Behringer M."/>
            <person name="Weng J.-K."/>
        </authorList>
    </citation>
    <scope>NUCLEOTIDE SEQUENCE [LARGE SCALE GENOMIC DNA]</scope>
</reference>
<dbReference type="NCBIfam" id="NF045836">
    <property type="entry name" value="MMB_0454_fam"/>
    <property type="match status" value="1"/>
</dbReference>
<dbReference type="AlphaFoldDB" id="A0A2S0NJI8"/>
<dbReference type="InterPro" id="IPR054781">
    <property type="entry name" value="Asp23-rel"/>
</dbReference>
<accession>A0A2S0NJI8</accession>
<evidence type="ECO:0000313" key="1">
    <source>
        <dbReference type="EMBL" id="AVP49178.1"/>
    </source>
</evidence>
<dbReference type="EMBL" id="CP027019">
    <property type="protein sequence ID" value="AVP49178.1"/>
    <property type="molecule type" value="Genomic_DNA"/>
</dbReference>
<gene>
    <name evidence="1" type="ORF">C5T88_01090</name>
</gene>
<name>A0A2S0NJI8_9MOLU</name>
<proteinExistence type="predicted"/>
<sequence length="99" mass="11167">MYIAIEKNSRGSLDMRLTAFNKLLLNAAKTSLPKEIVNVEIQTEITHDNLLYILVKIVLPKGILTAHVNEKKINQNIEQAAQQTLNLKPKNIAIAYSRN</sequence>
<dbReference type="RefSeq" id="WP_303662516.1">
    <property type="nucleotide sequence ID" value="NZ_CP027019.1"/>
</dbReference>
<organism evidence="1 2">
    <name type="scientific">Williamsoniiplasma luminosum</name>
    <dbReference type="NCBI Taxonomy" id="214888"/>
    <lineage>
        <taxon>Bacteria</taxon>
        <taxon>Bacillati</taxon>
        <taxon>Mycoplasmatota</taxon>
        <taxon>Mollicutes</taxon>
        <taxon>Entomoplasmatales</taxon>
        <taxon>Williamsoniiplasma</taxon>
    </lineage>
</organism>
<evidence type="ECO:0000313" key="2">
    <source>
        <dbReference type="Proteomes" id="UP000239250"/>
    </source>
</evidence>
<protein>
    <submittedName>
        <fullName evidence="1">Uncharacterized protein</fullName>
    </submittedName>
</protein>